<dbReference type="RefSeq" id="WP_162331574.1">
    <property type="nucleotide sequence ID" value="NZ_CP048113.1"/>
</dbReference>
<dbReference type="Pfam" id="PF07609">
    <property type="entry name" value="DUF1572"/>
    <property type="match status" value="1"/>
</dbReference>
<sequence>MLGEIFLDSALKRLNYYKSLGDQTIAVLTGEQLHWQPEGAPNSIYLIIRHMSGNMRSRWTDFLHSDGEKPWRNRDTEFEEDDASVAAIRQLWEDGWTCMLDAIAALTPADLEKTVYIRSEPHIVLDAINRQLAHIPYHVGQIVYIGKMIKKDDWQSLSIPKGKSQDFNNDMFGKKQ</sequence>
<dbReference type="EMBL" id="CP048113">
    <property type="protein sequence ID" value="QHS59879.1"/>
    <property type="molecule type" value="Genomic_DNA"/>
</dbReference>
<dbReference type="Gene3D" id="1.20.120.450">
    <property type="entry name" value="dinb family like domain"/>
    <property type="match status" value="1"/>
</dbReference>
<protein>
    <submittedName>
        <fullName evidence="1">DUF1572 domain-containing protein</fullName>
    </submittedName>
</protein>
<dbReference type="SUPFAM" id="SSF109854">
    <property type="entry name" value="DinB/YfiT-like putative metalloenzymes"/>
    <property type="match status" value="1"/>
</dbReference>
<dbReference type="KEGG" id="chih:GWR21_09840"/>
<keyword evidence="2" id="KW-1185">Reference proteome</keyword>
<organism evidence="1 2">
    <name type="scientific">Chitinophaga agri</name>
    <dbReference type="NCBI Taxonomy" id="2703787"/>
    <lineage>
        <taxon>Bacteria</taxon>
        <taxon>Pseudomonadati</taxon>
        <taxon>Bacteroidota</taxon>
        <taxon>Chitinophagia</taxon>
        <taxon>Chitinophagales</taxon>
        <taxon>Chitinophagaceae</taxon>
        <taxon>Chitinophaga</taxon>
    </lineage>
</organism>
<name>A0A6B9ZDP4_9BACT</name>
<dbReference type="InterPro" id="IPR011466">
    <property type="entry name" value="DUF1572"/>
</dbReference>
<dbReference type="InterPro" id="IPR034660">
    <property type="entry name" value="DinB/YfiT-like"/>
</dbReference>
<dbReference type="Proteomes" id="UP000476411">
    <property type="component" value="Chromosome"/>
</dbReference>
<reference evidence="1 2" key="1">
    <citation type="submission" date="2020-01" db="EMBL/GenBank/DDBJ databases">
        <title>Complete genome sequence of Chitinophaga sp. H33E-04 isolated from quinoa roots.</title>
        <authorList>
            <person name="Weon H.-Y."/>
            <person name="Lee S.A."/>
        </authorList>
    </citation>
    <scope>NUCLEOTIDE SEQUENCE [LARGE SCALE GENOMIC DNA]</scope>
    <source>
        <strain evidence="1 2">H33E-04</strain>
    </source>
</reference>
<proteinExistence type="predicted"/>
<dbReference type="AlphaFoldDB" id="A0A6B9ZDP4"/>
<evidence type="ECO:0000313" key="1">
    <source>
        <dbReference type="EMBL" id="QHS59879.1"/>
    </source>
</evidence>
<accession>A0A6B9ZDP4</accession>
<gene>
    <name evidence="1" type="ORF">GWR21_09840</name>
</gene>
<evidence type="ECO:0000313" key="2">
    <source>
        <dbReference type="Proteomes" id="UP000476411"/>
    </source>
</evidence>